<keyword evidence="9" id="KW-0539">Nucleus</keyword>
<comment type="similarity">
    <text evidence="2">Belongs to the TFIIB family.</text>
</comment>
<feature type="region of interest" description="Disordered" evidence="10">
    <location>
        <begin position="1"/>
        <end position="34"/>
    </location>
</feature>
<feature type="domain" description="Cyclin-like" evidence="11">
    <location>
        <begin position="119"/>
        <end position="201"/>
    </location>
</feature>
<evidence type="ECO:0000256" key="1">
    <source>
        <dbReference type="ARBA" id="ARBA00004123"/>
    </source>
</evidence>
<keyword evidence="5" id="KW-0862">Zinc</keyword>
<keyword evidence="4" id="KW-0863">Zinc-finger</keyword>
<dbReference type="SMART" id="SM00385">
    <property type="entry name" value="CYCLIN"/>
    <property type="match status" value="2"/>
</dbReference>
<proteinExistence type="inferred from homology"/>
<evidence type="ECO:0000259" key="11">
    <source>
        <dbReference type="SMART" id="SM00385"/>
    </source>
</evidence>
<dbReference type="InterPro" id="IPR011665">
    <property type="entry name" value="BRF1_TBP-bd_dom"/>
</dbReference>
<dbReference type="Pfam" id="PF00382">
    <property type="entry name" value="TFIIB"/>
    <property type="match status" value="2"/>
</dbReference>
<feature type="region of interest" description="Disordered" evidence="10">
    <location>
        <begin position="348"/>
        <end position="384"/>
    </location>
</feature>
<dbReference type="PANTHER" id="PTHR11618:SF4">
    <property type="entry name" value="TRANSCRIPTION FACTOR IIIB 90 KDA SUBUNIT"/>
    <property type="match status" value="1"/>
</dbReference>
<evidence type="ECO:0000313" key="13">
    <source>
        <dbReference type="Proteomes" id="UP001341245"/>
    </source>
</evidence>
<gene>
    <name evidence="12" type="ORF">QM012_005134</name>
</gene>
<reference evidence="12 13" key="1">
    <citation type="submission" date="2023-11" db="EMBL/GenBank/DDBJ databases">
        <title>Draft genome sequence and annotation of the polyextremotolerant black yeast-like fungus Aureobasidium pullulans NRRL 62042.</title>
        <authorList>
            <person name="Dielentheis-Frenken M.R.E."/>
            <person name="Wibberg D."/>
            <person name="Blank L.M."/>
            <person name="Tiso T."/>
        </authorList>
    </citation>
    <scope>NUCLEOTIDE SEQUENCE [LARGE SCALE GENOMIC DNA]</scope>
    <source>
        <strain evidence="12 13">NRRL 62042</strain>
    </source>
</reference>
<name>A0ABR0T5K6_AURPU</name>
<comment type="subcellular location">
    <subcellularLocation>
        <location evidence="1">Nucleus</location>
    </subcellularLocation>
</comment>
<evidence type="ECO:0000256" key="4">
    <source>
        <dbReference type="ARBA" id="ARBA00022771"/>
    </source>
</evidence>
<feature type="region of interest" description="Disordered" evidence="10">
    <location>
        <begin position="420"/>
        <end position="462"/>
    </location>
</feature>
<evidence type="ECO:0000256" key="3">
    <source>
        <dbReference type="ARBA" id="ARBA00022723"/>
    </source>
</evidence>
<dbReference type="Pfam" id="PF07741">
    <property type="entry name" value="BRF1"/>
    <property type="match status" value="1"/>
</dbReference>
<evidence type="ECO:0000256" key="2">
    <source>
        <dbReference type="ARBA" id="ARBA00010857"/>
    </source>
</evidence>
<evidence type="ECO:0000256" key="10">
    <source>
        <dbReference type="SAM" id="MobiDB-lite"/>
    </source>
</evidence>
<dbReference type="PANTHER" id="PTHR11618">
    <property type="entry name" value="TRANSCRIPTION INITIATION FACTOR IIB-RELATED"/>
    <property type="match status" value="1"/>
</dbReference>
<evidence type="ECO:0000256" key="5">
    <source>
        <dbReference type="ARBA" id="ARBA00022833"/>
    </source>
</evidence>
<keyword evidence="7" id="KW-0010">Activator</keyword>
<keyword evidence="8" id="KW-0804">Transcription</keyword>
<dbReference type="SUPFAM" id="SSF47954">
    <property type="entry name" value="Cyclin-like"/>
    <property type="match status" value="2"/>
</dbReference>
<dbReference type="InterPro" id="IPR013763">
    <property type="entry name" value="Cyclin-like_dom"/>
</dbReference>
<evidence type="ECO:0000313" key="12">
    <source>
        <dbReference type="EMBL" id="KAK5999728.1"/>
    </source>
</evidence>
<dbReference type="InterPro" id="IPR000812">
    <property type="entry name" value="TFIIB"/>
</dbReference>
<accession>A0ABR0T5K6</accession>
<evidence type="ECO:0000256" key="9">
    <source>
        <dbReference type="ARBA" id="ARBA00023242"/>
    </source>
</evidence>
<feature type="compositionally biased region" description="Polar residues" evidence="10">
    <location>
        <begin position="423"/>
        <end position="438"/>
    </location>
</feature>
<evidence type="ECO:0000256" key="8">
    <source>
        <dbReference type="ARBA" id="ARBA00023163"/>
    </source>
</evidence>
<feature type="compositionally biased region" description="Acidic residues" evidence="10">
    <location>
        <begin position="717"/>
        <end position="737"/>
    </location>
</feature>
<evidence type="ECO:0000256" key="6">
    <source>
        <dbReference type="ARBA" id="ARBA00023015"/>
    </source>
</evidence>
<organism evidence="12 13">
    <name type="scientific">Aureobasidium pullulans</name>
    <name type="common">Black yeast</name>
    <name type="synonym">Pullularia pullulans</name>
    <dbReference type="NCBI Taxonomy" id="5580"/>
    <lineage>
        <taxon>Eukaryota</taxon>
        <taxon>Fungi</taxon>
        <taxon>Dikarya</taxon>
        <taxon>Ascomycota</taxon>
        <taxon>Pezizomycotina</taxon>
        <taxon>Dothideomycetes</taxon>
        <taxon>Dothideomycetidae</taxon>
        <taxon>Dothideales</taxon>
        <taxon>Saccotheciaceae</taxon>
        <taxon>Aureobasidium</taxon>
    </lineage>
</organism>
<feature type="region of interest" description="Disordered" evidence="10">
    <location>
        <begin position="583"/>
        <end position="778"/>
    </location>
</feature>
<protein>
    <recommendedName>
        <fullName evidence="11">Cyclin-like domain-containing protein</fullName>
    </recommendedName>
</protein>
<feature type="compositionally biased region" description="Polar residues" evidence="10">
    <location>
        <begin position="357"/>
        <end position="373"/>
    </location>
</feature>
<dbReference type="Gene3D" id="1.10.472.10">
    <property type="entry name" value="Cyclin-like"/>
    <property type="match status" value="2"/>
</dbReference>
<keyword evidence="13" id="KW-1185">Reference proteome</keyword>
<dbReference type="EMBL" id="JASGXD010000021">
    <property type="protein sequence ID" value="KAK5999728.1"/>
    <property type="molecule type" value="Genomic_DNA"/>
</dbReference>
<dbReference type="InterPro" id="IPR013150">
    <property type="entry name" value="TFIIB_cyclin"/>
</dbReference>
<feature type="domain" description="Cyclin-like" evidence="11">
    <location>
        <begin position="218"/>
        <end position="302"/>
    </location>
</feature>
<comment type="caution">
    <text evidence="12">The sequence shown here is derived from an EMBL/GenBank/DDBJ whole genome shotgun (WGS) entry which is preliminary data.</text>
</comment>
<evidence type="ECO:0000256" key="7">
    <source>
        <dbReference type="ARBA" id="ARBA00023159"/>
    </source>
</evidence>
<feature type="compositionally biased region" description="Basic and acidic residues" evidence="10">
    <location>
        <begin position="648"/>
        <end position="658"/>
    </location>
</feature>
<dbReference type="Proteomes" id="UP001341245">
    <property type="component" value="Unassembled WGS sequence"/>
</dbReference>
<dbReference type="CDD" id="cd20554">
    <property type="entry name" value="CYCLIN_TFIIIB90_rpt2"/>
    <property type="match status" value="1"/>
</dbReference>
<feature type="compositionally biased region" description="Basic and acidic residues" evidence="10">
    <location>
        <begin position="583"/>
        <end position="592"/>
    </location>
</feature>
<dbReference type="Gene3D" id="1.20.5.650">
    <property type="entry name" value="Single helix bin"/>
    <property type="match status" value="1"/>
</dbReference>
<keyword evidence="6" id="KW-0805">Transcription regulation</keyword>
<keyword evidence="3" id="KW-0479">Metal-binding</keyword>
<dbReference type="InterPro" id="IPR036915">
    <property type="entry name" value="Cyclin-like_sf"/>
</dbReference>
<sequence length="778" mass="85599">MPGIAPPRRPQRLSGLGGKTPTSFKPLPRPAKRSECGCDNPSFEVIDGAKICLNCGTQVSEQNIVAEVTFGESSTGAATVEGGIVNENSRHAKTLGAAAARRLGASMQSREDSENNGRESLRLFTARLPIPPDVSDKAMGIWKLASNSNFTQGRRADEVAGACLYIACRNKAENTILLMDIAEVISVNVFSLGDTYKGLLANLFVDFKETTKMIEIEPLILKYASKLEFGEKTRQVAEDAVKIIRRMKRDWIVTGRHPAGLCGACLILAARMNNFRRTVREVVFVVKVADLTISKRLEEFKRTRAAHLKIDEFREKGVRIREQADPPSLMEAELRKQKQLRKLLKRKAYEMSKESSRQSSLTPDAESLSQAEEAQTDKRQKVSSIRSNAVVQAAIQQQQPRRDADGFAIPEIPLDPALRRSASVVSDTQANDHMSSTPEPIDIIKVKSGRKKKNSIAPPPLTDADFMAEEELEGEIQNILLERECISSKEQAEKEKIEERAKTLAEQQRAAIVQQNALRLEAMGRTQTQISDSEIIGEDEFADDPEVANALLSEEQVKVKEMIWVAHNEDWLRAQQAKQLKKALEEAEGKDKKTNKRKKRGRMGDGTVLTDAGTPVESPADASLRMLEKRAPKGFSQRVNYAALGKIYGDRRHGESRATSEASTPAPESVRAASPSTAAQSPEAGPSQAALPTPAATQVAPHHETKQPATDKGASGEEAEEEEEEDEEEEDEGDYWPDADAQPTSPHYEEDEDFEAATGDVTGDFGIGDDEYGGGNEW</sequence>